<gene>
    <name evidence="2" type="ORF">E1757_02955</name>
</gene>
<dbReference type="NCBIfam" id="NF041646">
    <property type="entry name" value="VC0807_fam"/>
    <property type="match status" value="1"/>
</dbReference>
<feature type="transmembrane region" description="Helical" evidence="1">
    <location>
        <begin position="7"/>
        <end position="26"/>
    </location>
</feature>
<dbReference type="OrthoDB" id="7062026at2"/>
<dbReference type="RefSeq" id="WP_133225312.1">
    <property type="nucleotide sequence ID" value="NZ_SMRT01000001.1"/>
</dbReference>
<feature type="transmembrane region" description="Helical" evidence="1">
    <location>
        <begin position="140"/>
        <end position="163"/>
    </location>
</feature>
<dbReference type="AlphaFoldDB" id="A0A4R5KX26"/>
<proteinExistence type="predicted"/>
<feature type="transmembrane region" description="Helical" evidence="1">
    <location>
        <begin position="90"/>
        <end position="114"/>
    </location>
</feature>
<reference evidence="2 3" key="1">
    <citation type="submission" date="2019-03" db="EMBL/GenBank/DDBJ databases">
        <title>This is whole genome sequence of Paenibacillus sp MS74 strain.</title>
        <authorList>
            <person name="Trinh H.N."/>
        </authorList>
    </citation>
    <scope>NUCLEOTIDE SEQUENCE [LARGE SCALE GENOMIC DNA]</scope>
    <source>
        <strain evidence="2 3">MS74</strain>
    </source>
</reference>
<organism evidence="2 3">
    <name type="scientific">Paenibacillus piri</name>
    <dbReference type="NCBI Taxonomy" id="2547395"/>
    <lineage>
        <taxon>Bacteria</taxon>
        <taxon>Bacillati</taxon>
        <taxon>Bacillota</taxon>
        <taxon>Bacilli</taxon>
        <taxon>Bacillales</taxon>
        <taxon>Paenibacillaceae</taxon>
        <taxon>Paenibacillus</taxon>
    </lineage>
</organism>
<feature type="transmembrane region" description="Helical" evidence="1">
    <location>
        <begin position="59"/>
        <end position="78"/>
    </location>
</feature>
<comment type="caution">
    <text evidence="2">The sequence shown here is derived from an EMBL/GenBank/DDBJ whole genome shotgun (WGS) entry which is preliminary data.</text>
</comment>
<name>A0A4R5KX26_9BACL</name>
<protein>
    <recommendedName>
        <fullName evidence="4">DUF3159 domain-containing protein</fullName>
    </recommendedName>
</protein>
<keyword evidence="1" id="KW-1133">Transmembrane helix</keyword>
<keyword evidence="1" id="KW-0472">Membrane</keyword>
<accession>A0A4R5KX26</accession>
<keyword evidence="1" id="KW-0812">Transmembrane</keyword>
<dbReference type="Proteomes" id="UP000295636">
    <property type="component" value="Unassembled WGS sequence"/>
</dbReference>
<keyword evidence="3" id="KW-1185">Reference proteome</keyword>
<evidence type="ECO:0000313" key="3">
    <source>
        <dbReference type="Proteomes" id="UP000295636"/>
    </source>
</evidence>
<evidence type="ECO:0008006" key="4">
    <source>
        <dbReference type="Google" id="ProtNLM"/>
    </source>
</evidence>
<feature type="transmembrane region" description="Helical" evidence="1">
    <location>
        <begin position="169"/>
        <end position="188"/>
    </location>
</feature>
<feature type="transmembrane region" description="Helical" evidence="1">
    <location>
        <begin position="32"/>
        <end position="52"/>
    </location>
</feature>
<evidence type="ECO:0000313" key="2">
    <source>
        <dbReference type="EMBL" id="TDG00602.1"/>
    </source>
</evidence>
<dbReference type="EMBL" id="SMRT01000001">
    <property type="protein sequence ID" value="TDG00602.1"/>
    <property type="molecule type" value="Genomic_DNA"/>
</dbReference>
<evidence type="ECO:0000256" key="1">
    <source>
        <dbReference type="SAM" id="Phobius"/>
    </source>
</evidence>
<sequence>MNKTRNEIMITVLLNIALPYLAYTLLVPYTSGLTALSAAALIPLCDSLFNLIRTRKVDAFSSFILLSIVLGIAAVFIGGDERFILLRESYITGVMGILFMASLCFARPLIYYFAERFMGRDSSLDEKWTRFPGVRRTFRMITLVWGISLLFEACLKVMLVYSISVPDFLIVSPIVTYGIIGLTIWWNVQFVRQVKRKSAIQ</sequence>